<dbReference type="GeneID" id="8110159"/>
<dbReference type="OrthoDB" id="3945463at2759"/>
<feature type="compositionally biased region" description="Basic and acidic residues" evidence="1">
    <location>
        <begin position="54"/>
        <end position="90"/>
    </location>
</feature>
<gene>
    <name evidence="2" type="ORF">TSTA_008260</name>
</gene>
<protein>
    <submittedName>
        <fullName evidence="2">Uncharacterized protein</fullName>
    </submittedName>
</protein>
<dbReference type="HOGENOM" id="CLU_013929_6_1_1"/>
<reference evidence="3" key="1">
    <citation type="journal article" date="2015" name="Genome Announc.">
        <title>Genome sequence of the AIDS-associated pathogen Penicillium marneffei (ATCC18224) and its near taxonomic relative Talaromyces stipitatus (ATCC10500).</title>
        <authorList>
            <person name="Nierman W.C."/>
            <person name="Fedorova-Abrams N.D."/>
            <person name="Andrianopoulos A."/>
        </authorList>
    </citation>
    <scope>NUCLEOTIDE SEQUENCE [LARGE SCALE GENOMIC DNA]</scope>
    <source>
        <strain evidence="3">ATCC 10500 / CBS 375.48 / QM 6759 / NRRL 1006</strain>
    </source>
</reference>
<feature type="region of interest" description="Disordered" evidence="1">
    <location>
        <begin position="47"/>
        <end position="90"/>
    </location>
</feature>
<evidence type="ECO:0000256" key="1">
    <source>
        <dbReference type="SAM" id="MobiDB-lite"/>
    </source>
</evidence>
<organism evidence="2 3">
    <name type="scientific">Talaromyces stipitatus (strain ATCC 10500 / CBS 375.48 / QM 6759 / NRRL 1006)</name>
    <name type="common">Penicillium stipitatum</name>
    <dbReference type="NCBI Taxonomy" id="441959"/>
    <lineage>
        <taxon>Eukaryota</taxon>
        <taxon>Fungi</taxon>
        <taxon>Dikarya</taxon>
        <taxon>Ascomycota</taxon>
        <taxon>Pezizomycotina</taxon>
        <taxon>Eurotiomycetes</taxon>
        <taxon>Eurotiomycetidae</taxon>
        <taxon>Eurotiales</taxon>
        <taxon>Trichocomaceae</taxon>
        <taxon>Talaromyces</taxon>
        <taxon>Talaromyces sect. Talaromyces</taxon>
    </lineage>
</organism>
<dbReference type="eggNOG" id="ENOG502QZQY">
    <property type="taxonomic scope" value="Eukaryota"/>
</dbReference>
<proteinExistence type="predicted"/>
<dbReference type="VEuPathDB" id="FungiDB:TSTA_008260"/>
<accession>B8MV74</accession>
<dbReference type="AlphaFoldDB" id="B8MV74"/>
<dbReference type="PhylomeDB" id="B8MV74"/>
<dbReference type="RefSeq" id="XP_002488711.1">
    <property type="nucleotide sequence ID" value="XM_002488666.1"/>
</dbReference>
<name>B8MV74_TALSN</name>
<keyword evidence="3" id="KW-1185">Reference proteome</keyword>
<evidence type="ECO:0000313" key="3">
    <source>
        <dbReference type="Proteomes" id="UP000001745"/>
    </source>
</evidence>
<dbReference type="EMBL" id="EQ962662">
    <property type="protein sequence ID" value="EED11530.1"/>
    <property type="molecule type" value="Genomic_DNA"/>
</dbReference>
<evidence type="ECO:0000313" key="2">
    <source>
        <dbReference type="EMBL" id="EED11530.1"/>
    </source>
</evidence>
<sequence length="154" mass="17914">MYRIQAENSLLTAQVEGLQSNVMNLQKRQKKSNLLLLDLPTEEEGGAVIFSPSKEARELEKTEKAQIRKKEREQRQREAAEKERQKEEQKFAKLADLQLQIDILTTLMLRTSRTDPNSKKSKAKRSGEVEEEVVDEVITTNRRGRQIRLAHRCR</sequence>
<dbReference type="Proteomes" id="UP000001745">
    <property type="component" value="Unassembled WGS sequence"/>
</dbReference>
<dbReference type="InParanoid" id="B8MV74"/>